<evidence type="ECO:0000256" key="3">
    <source>
        <dbReference type="SAM" id="MobiDB-lite"/>
    </source>
</evidence>
<dbReference type="Proteomes" id="UP001278571">
    <property type="component" value="Unassembled WGS sequence"/>
</dbReference>
<dbReference type="Gene3D" id="1.25.40.10">
    <property type="entry name" value="Tetratricopeptide repeat domain"/>
    <property type="match status" value="1"/>
</dbReference>
<dbReference type="PANTHER" id="PTHR16305:SF35">
    <property type="entry name" value="TRANSCRIPTIONAL ACTIVATOR DOMAIN"/>
    <property type="match status" value="1"/>
</dbReference>
<dbReference type="SUPFAM" id="SSF48452">
    <property type="entry name" value="TPR-like"/>
    <property type="match status" value="1"/>
</dbReference>
<sequence length="943" mass="102313">MARQDGRQARQGFGLFEREAALDAAEEALDLLTGLADEPPAPPVSVPAPRDARVIPLHGRTGSTEQRPETPTAQGGVLVYAAPAGLGKTTLLAEIRRRAGARGCTVLSARGGDQEQRVAFHVARQLLQPQLAHASDVELRERLGSWYDIVGPALGLRAATAGSSPDPQGLRDGLDWVLTHLAVRRAPLVVVLDDAHWADPESLGWLASFAPRAEDLPMLLVVAYRPDELPDEGAEFTGRRSGQRPHGLAPLTAEAVARLVRDRIGAHADDAFCHDFWTVTAGNPFETVELAAKVRDRGLDPTADGAHELRDLAAALKGSGLVQRLERLGTATVRLAWACAVLGTEISPALAGALAGLGDEAVADCAERLREARVLAAPSIPDGPLEFVHPLIASAVYRAIPDAIRVAFHGQAAWCVIDAGLGPAAAARHLLETHPEGDPWVVTQLRAAARENLRAGAPDAARRHLARALREPPTADERAAVLFELGSASLLTEPATTVNHLRAALEEPISDPVLRQGIVYRLSQVLAHSDRLVEASELLESESRRTTDARSRLRIQAERFMWDALRSDEPESPARSRRLAALADRLPGRDLTERYIIGMRAWDATLRAEPATVALRHAERALEGGLSWCDESRGFEVPVLVALIHLYADRPGRAEELFAAGTAEFEKQGWRGAHLSFAYTLLGYIRFRRGRLMEAEDFVRAGLRLAERVGPRTPALWYATGVMIEVLLARGRTDEAERVAREHDFGEPFPATVTIPDCETVHAELLLATGRAEEACAALADIGRHRSPAGAARQAEPVVQPLAALPRARRGRHRIPGQGGRDRPGRRRPRPPVRRALRDRPGAPRDRRGLRGRRADQAPGGVRRLAGPVPGRVRAGPLARRPRRRAPPHRTPCRGRRAPVPGAGDRPGLRGRRPGRGGPRRAGRRRTAPARPAHRRRQLAHGA</sequence>
<evidence type="ECO:0000313" key="5">
    <source>
        <dbReference type="EMBL" id="MDX2291781.1"/>
    </source>
</evidence>
<dbReference type="Pfam" id="PF13191">
    <property type="entry name" value="AAA_16"/>
    <property type="match status" value="1"/>
</dbReference>
<organism evidence="5 6">
    <name type="scientific">Streptomyces roseolus</name>
    <dbReference type="NCBI Taxonomy" id="67358"/>
    <lineage>
        <taxon>Bacteria</taxon>
        <taxon>Bacillati</taxon>
        <taxon>Actinomycetota</taxon>
        <taxon>Actinomycetes</taxon>
        <taxon>Kitasatosporales</taxon>
        <taxon>Streptomycetaceae</taxon>
        <taxon>Streptomyces</taxon>
    </lineage>
</organism>
<feature type="compositionally biased region" description="Basic residues" evidence="3">
    <location>
        <begin position="824"/>
        <end position="835"/>
    </location>
</feature>
<name>A0ABU4K207_9ACTN</name>
<feature type="region of interest" description="Disordered" evidence="3">
    <location>
        <begin position="788"/>
        <end position="943"/>
    </location>
</feature>
<evidence type="ECO:0000313" key="6">
    <source>
        <dbReference type="Proteomes" id="UP001278571"/>
    </source>
</evidence>
<feature type="domain" description="Orc1-like AAA ATPase" evidence="4">
    <location>
        <begin position="75"/>
        <end position="221"/>
    </location>
</feature>
<dbReference type="EMBL" id="JAWJZF010000263">
    <property type="protein sequence ID" value="MDX2291781.1"/>
    <property type="molecule type" value="Genomic_DNA"/>
</dbReference>
<keyword evidence="2" id="KW-0067">ATP-binding</keyword>
<keyword evidence="1" id="KW-0547">Nucleotide-binding</keyword>
<dbReference type="InterPro" id="IPR041664">
    <property type="entry name" value="AAA_16"/>
</dbReference>
<comment type="caution">
    <text evidence="5">The sequence shown here is derived from an EMBL/GenBank/DDBJ whole genome shotgun (WGS) entry which is preliminary data.</text>
</comment>
<accession>A0ABU4K207</accession>
<feature type="compositionally biased region" description="Basic residues" evidence="3">
    <location>
        <begin position="880"/>
        <end position="897"/>
    </location>
</feature>
<protein>
    <submittedName>
        <fullName evidence="5">AAA family ATPase</fullName>
    </submittedName>
</protein>
<feature type="compositionally biased region" description="Basic residues" evidence="3">
    <location>
        <begin position="909"/>
        <end position="943"/>
    </location>
</feature>
<feature type="compositionally biased region" description="Basic and acidic residues" evidence="3">
    <location>
        <begin position="836"/>
        <end position="856"/>
    </location>
</feature>
<dbReference type="SUPFAM" id="SSF52540">
    <property type="entry name" value="P-loop containing nucleoside triphosphate hydrolases"/>
    <property type="match status" value="1"/>
</dbReference>
<feature type="compositionally biased region" description="Low complexity" evidence="3">
    <location>
        <begin position="870"/>
        <end position="879"/>
    </location>
</feature>
<gene>
    <name evidence="5" type="ORF">R2363_06290</name>
</gene>
<evidence type="ECO:0000259" key="4">
    <source>
        <dbReference type="Pfam" id="PF13191"/>
    </source>
</evidence>
<reference evidence="5 6" key="1">
    <citation type="submission" date="2023-10" db="EMBL/GenBank/DDBJ databases">
        <authorList>
            <person name="Wang X.X."/>
        </authorList>
    </citation>
    <scope>NUCLEOTIDE SEQUENCE [LARGE SCALE GENOMIC DNA]</scope>
    <source>
        <strain evidence="5 6">NBRC 12816</strain>
    </source>
</reference>
<proteinExistence type="predicted"/>
<dbReference type="InterPro" id="IPR011990">
    <property type="entry name" value="TPR-like_helical_dom_sf"/>
</dbReference>
<evidence type="ECO:0000256" key="1">
    <source>
        <dbReference type="ARBA" id="ARBA00022741"/>
    </source>
</evidence>
<keyword evidence="6" id="KW-1185">Reference proteome</keyword>
<dbReference type="InterPro" id="IPR027417">
    <property type="entry name" value="P-loop_NTPase"/>
</dbReference>
<evidence type="ECO:0000256" key="2">
    <source>
        <dbReference type="ARBA" id="ARBA00022840"/>
    </source>
</evidence>
<dbReference type="PANTHER" id="PTHR16305">
    <property type="entry name" value="TESTICULAR SOLUBLE ADENYLYL CYCLASE"/>
    <property type="match status" value="1"/>
</dbReference>